<evidence type="ECO:0000256" key="4">
    <source>
        <dbReference type="ARBA" id="ARBA00022475"/>
    </source>
</evidence>
<dbReference type="NCBIfam" id="TIGR02956">
    <property type="entry name" value="TMAO_torS"/>
    <property type="match status" value="1"/>
</dbReference>
<dbReference type="GO" id="GO:0000155">
    <property type="term" value="F:phosphorelay sensor kinase activity"/>
    <property type="evidence" value="ECO:0007669"/>
    <property type="project" value="InterPro"/>
</dbReference>
<dbReference type="SMART" id="SM00387">
    <property type="entry name" value="HATPase_c"/>
    <property type="match status" value="1"/>
</dbReference>
<dbReference type="Pfam" id="PF00072">
    <property type="entry name" value="Response_reg"/>
    <property type="match status" value="1"/>
</dbReference>
<feature type="transmembrane region" description="Helical" evidence="17">
    <location>
        <begin position="12"/>
        <end position="37"/>
    </location>
</feature>
<dbReference type="CDD" id="cd00082">
    <property type="entry name" value="HisKA"/>
    <property type="match status" value="1"/>
</dbReference>
<dbReference type="GO" id="GO:0005524">
    <property type="term" value="F:ATP binding"/>
    <property type="evidence" value="ECO:0007669"/>
    <property type="project" value="UniProtKB-KW"/>
</dbReference>
<keyword evidence="7 17" id="KW-0812">Transmembrane</keyword>
<evidence type="ECO:0000313" key="22">
    <source>
        <dbReference type="EMBL" id="BAX53528.1"/>
    </source>
</evidence>
<comment type="catalytic activity">
    <reaction evidence="1">
        <text>ATP + protein L-histidine = ADP + protein N-phospho-L-histidine.</text>
        <dbReference type="EC" id="2.7.13.3"/>
    </reaction>
</comment>
<dbReference type="GO" id="GO:0005886">
    <property type="term" value="C:plasma membrane"/>
    <property type="evidence" value="ECO:0007669"/>
    <property type="project" value="UniProtKB-SubCell"/>
</dbReference>
<dbReference type="InterPro" id="IPR011006">
    <property type="entry name" value="CheY-like_superfamily"/>
</dbReference>
<evidence type="ECO:0000313" key="24">
    <source>
        <dbReference type="Proteomes" id="UP000218676"/>
    </source>
</evidence>
<dbReference type="EC" id="2.7.13.3" evidence="3"/>
<sequence>MMFTRNGIGSKLFLAFSTMAALTLIAVMIGVAGFSLVAKTERTVINSAVPALAEARQLSDLSTRIIFNAQVLAKSKSEEERIRQGRALTVHIEGLNKSLRTLEQFSFDPKLMEQLEGDVKRIVDNLALLGLLVGRQIDLQDQVNSYVHEMTSATQQIDELSQSQVSNANTIAVANVSRIYDLVADNNKPTVYKALDSLVEVDMDLSERLFELRFLSLQVVNMLDDSNRIVDIKTLMKLKARFINATTIMSQRVKSVEDPSRSAQLMDLMKELNKGGLLFGTMEQLVYAKQDVERLDQQNLVLFQQLNTTVDEIIRAANDGTQKAVTMVDKTLTVARTSLIVISAIGMLALVLIMWRYVYARVIRRINDYSKALHSIARGDLEIQLPIKGDDELAQMGRAILVARDTAYERHRLAQEEGKIRLELQQHKLSLERLVAKRTSELEKTNARLNDEVKNHEKARAEAEKANRAKSAFLATMSHEIRTPMNGVLGTVSLLADTQLTNQQSRYVDVINRSGETLLDILNDILDYSKIEAGHLDIRQADFSLRELISDVYNMLDGRAIAKGISLQQSIQTSLPDIWVGDETRIRQVLVNLVGNAIKFTDTGSVIIDVRAHPDMPGELLFSVKDTGIGISADEQDLLFTAFQQASEGRKTIGGTGLGLAISQHIIAAMEGEIGLDSEVGKGSCFWFALPLEQGEISLRTEATVANVPSAHVLLIEDNPVNSMVAEGYLNRLGHSVVVAETGAQAEEIYSQQRFDIALLDINLPDTDGVKLLHRLRRIEETNHESWEEPTPMVAFSAHVFREEVEIYLAAGFAGFLPKPIVEKQLIDTLNSILKGTKRVVIEKGAGDDQSIEDTMEQDDFPLLKESVLGSDLQVLGEDPVKKLIELFAQSSGETLDKLNLAIEQQDMNNIAKLAHTLKGAAGTMGLMKLFEICLAFEKGGKGGCIDDLDADTLNQIFNQSIAILQTTFIDK</sequence>
<evidence type="ECO:0000256" key="15">
    <source>
        <dbReference type="PROSITE-ProRule" id="PRU00169"/>
    </source>
</evidence>
<keyword evidence="10" id="KW-0067">ATP-binding</keyword>
<keyword evidence="9 23" id="KW-0418">Kinase</keyword>
<feature type="domain" description="Response regulatory" evidence="19">
    <location>
        <begin position="712"/>
        <end position="834"/>
    </location>
</feature>
<comment type="subcellular location">
    <subcellularLocation>
        <location evidence="2">Cell membrane</location>
        <topology evidence="2">Multi-pass membrane protein</topology>
    </subcellularLocation>
</comment>
<dbReference type="InterPro" id="IPR004358">
    <property type="entry name" value="Sig_transdc_His_kin-like_C"/>
</dbReference>
<dbReference type="FunFam" id="3.30.565.10:FF:000010">
    <property type="entry name" value="Sensor histidine kinase RcsC"/>
    <property type="match status" value="1"/>
</dbReference>
<dbReference type="Gene3D" id="6.10.340.10">
    <property type="match status" value="1"/>
</dbReference>
<dbReference type="PIRSF" id="PIRSF036437">
    <property type="entry name" value="HK_TorS"/>
    <property type="match status" value="1"/>
</dbReference>
<evidence type="ECO:0000259" key="19">
    <source>
        <dbReference type="PROSITE" id="PS50110"/>
    </source>
</evidence>
<dbReference type="PANTHER" id="PTHR45339:SF1">
    <property type="entry name" value="HYBRID SIGNAL TRANSDUCTION HISTIDINE KINASE J"/>
    <property type="match status" value="1"/>
</dbReference>
<dbReference type="InterPro" id="IPR037952">
    <property type="entry name" value="Sensor_TorS"/>
</dbReference>
<feature type="transmembrane region" description="Helical" evidence="17">
    <location>
        <begin position="339"/>
        <end position="359"/>
    </location>
</feature>
<dbReference type="Gene3D" id="1.20.58.920">
    <property type="match status" value="1"/>
</dbReference>
<dbReference type="InterPro" id="IPR014302">
    <property type="entry name" value="Sig_transdc_His_kinase_TorS"/>
</dbReference>
<dbReference type="SMART" id="SM00304">
    <property type="entry name" value="HAMP"/>
    <property type="match status" value="1"/>
</dbReference>
<dbReference type="InterPro" id="IPR036890">
    <property type="entry name" value="HATPase_C_sf"/>
</dbReference>
<feature type="coiled-coil region" evidence="16">
    <location>
        <begin position="439"/>
        <end position="469"/>
    </location>
</feature>
<keyword evidence="12" id="KW-0902">Two-component regulatory system</keyword>
<dbReference type="InterPro" id="IPR036097">
    <property type="entry name" value="HisK_dim/P_sf"/>
</dbReference>
<organism evidence="23 25">
    <name type="scientific">Photobacterium damsela subsp. piscicida</name>
    <name type="common">Pasteurella piscicida</name>
    <dbReference type="NCBI Taxonomy" id="38294"/>
    <lineage>
        <taxon>Bacteria</taxon>
        <taxon>Pseudomonadati</taxon>
        <taxon>Pseudomonadota</taxon>
        <taxon>Gammaproteobacteria</taxon>
        <taxon>Vibrionales</taxon>
        <taxon>Vibrionaceae</taxon>
        <taxon>Photobacterium</taxon>
    </lineage>
</organism>
<protein>
    <recommendedName>
        <fullName evidence="3">histidine kinase</fullName>
        <ecNumber evidence="3">2.7.13.3</ecNumber>
    </recommendedName>
</protein>
<feature type="domain" description="Histidine kinase" evidence="18">
    <location>
        <begin position="476"/>
        <end position="694"/>
    </location>
</feature>
<dbReference type="CDD" id="cd17546">
    <property type="entry name" value="REC_hyHK_CKI1_RcsC-like"/>
    <property type="match status" value="1"/>
</dbReference>
<dbReference type="InterPro" id="IPR003660">
    <property type="entry name" value="HAMP_dom"/>
</dbReference>
<evidence type="ECO:0000259" key="20">
    <source>
        <dbReference type="PROSITE" id="PS50885"/>
    </source>
</evidence>
<dbReference type="SUPFAM" id="SSF47384">
    <property type="entry name" value="Homodimeric domain of signal transducing histidine kinase"/>
    <property type="match status" value="1"/>
</dbReference>
<dbReference type="SUPFAM" id="SSF158472">
    <property type="entry name" value="HAMP domain-like"/>
    <property type="match status" value="1"/>
</dbReference>
<evidence type="ECO:0000256" key="5">
    <source>
        <dbReference type="ARBA" id="ARBA00022553"/>
    </source>
</evidence>
<feature type="modified residue" description="4-aspartylphosphate" evidence="15">
    <location>
        <position position="761"/>
    </location>
</feature>
<dbReference type="SUPFAM" id="SSF52172">
    <property type="entry name" value="CheY-like"/>
    <property type="match status" value="1"/>
</dbReference>
<evidence type="ECO:0000256" key="10">
    <source>
        <dbReference type="ARBA" id="ARBA00022840"/>
    </source>
</evidence>
<dbReference type="CDD" id="cd16172">
    <property type="entry name" value="TorS_sensor_domain"/>
    <property type="match status" value="1"/>
</dbReference>
<dbReference type="PROSITE" id="PS50110">
    <property type="entry name" value="RESPONSE_REGULATORY"/>
    <property type="match status" value="1"/>
</dbReference>
<dbReference type="Pfam" id="PF02518">
    <property type="entry name" value="HATPase_c"/>
    <property type="match status" value="1"/>
</dbReference>
<dbReference type="FunFam" id="1.10.287.130:FF:000004">
    <property type="entry name" value="Ethylene receptor 1"/>
    <property type="match status" value="1"/>
</dbReference>
<evidence type="ECO:0000256" key="7">
    <source>
        <dbReference type="ARBA" id="ARBA00022692"/>
    </source>
</evidence>
<dbReference type="Pfam" id="PF21689">
    <property type="entry name" value="TorS_sensor_domain"/>
    <property type="match status" value="1"/>
</dbReference>
<evidence type="ECO:0000256" key="9">
    <source>
        <dbReference type="ARBA" id="ARBA00022777"/>
    </source>
</evidence>
<feature type="modified residue" description="Phosphohistidine" evidence="14">
    <location>
        <position position="916"/>
    </location>
</feature>
<dbReference type="InterPro" id="IPR036641">
    <property type="entry name" value="HPT_dom_sf"/>
</dbReference>
<evidence type="ECO:0000256" key="2">
    <source>
        <dbReference type="ARBA" id="ARBA00004651"/>
    </source>
</evidence>
<dbReference type="CDD" id="cd16922">
    <property type="entry name" value="HATPase_EvgS-ArcB-TorS-like"/>
    <property type="match status" value="1"/>
</dbReference>
<evidence type="ECO:0000256" key="14">
    <source>
        <dbReference type="PROSITE-ProRule" id="PRU00110"/>
    </source>
</evidence>
<reference evidence="22" key="1">
    <citation type="journal article" date="2017" name="Genome Announc.">
        <title>Whole-Genome Sequence of Photobacterium damselae subsp. piscicida Strain 91-197, Isolated from Hybrid Striped Bass (Morone sp.) in the United States.</title>
        <authorList>
            <person name="Teru Y."/>
            <person name="Hikima J."/>
            <person name="Kono T."/>
            <person name="Sakai M."/>
            <person name="Takano T."/>
            <person name="Hawke J.P."/>
            <person name="Takeyama H."/>
            <person name="Aoki T."/>
        </authorList>
    </citation>
    <scope>NUCLEOTIDE SEQUENCE</scope>
    <source>
        <strain evidence="22">91-197</strain>
    </source>
</reference>
<reference evidence="23 25" key="3">
    <citation type="submission" date="2020-09" db="EMBL/GenBank/DDBJ databases">
        <title>Complete, closed and curated genome sequences of Photobacterium damselae subsp. piscicida isolates from Australia indicate localised evolution and additional plasmid-borne pathogenicity mechanisms.</title>
        <authorList>
            <person name="Baseggio L."/>
            <person name="Silayeva O."/>
            <person name="Buller N."/>
            <person name="Landos M."/>
            <person name="Engelstaedter J."/>
            <person name="Barnes A.C."/>
        </authorList>
    </citation>
    <scope>NUCLEOTIDE SEQUENCE [LARGE SCALE GENOMIC DNA]</scope>
    <source>
        <strain evidence="23 25">AS-16-0540-1</strain>
    </source>
</reference>
<keyword evidence="4" id="KW-1003">Cell membrane</keyword>
<dbReference type="PROSITE" id="PS50885">
    <property type="entry name" value="HAMP"/>
    <property type="match status" value="1"/>
</dbReference>
<evidence type="ECO:0000256" key="1">
    <source>
        <dbReference type="ARBA" id="ARBA00000085"/>
    </source>
</evidence>
<feature type="domain" description="HPt" evidence="21">
    <location>
        <begin position="877"/>
        <end position="968"/>
    </location>
</feature>
<reference evidence="24" key="2">
    <citation type="submission" date="2017-05" db="EMBL/GenBank/DDBJ databases">
        <title>Whole genome sequence of fish pathogenic bacteria, Photobacterium damselae subsp. piscicida, strain 91-197, isolated from hybrid striped bass (Morone sp.) in USA.</title>
        <authorList>
            <person name="Teru Y."/>
            <person name="Hikima J."/>
            <person name="Kono T."/>
            <person name="Sakai M."/>
            <person name="Takano T."/>
            <person name="Hawke J.P."/>
            <person name="Takeyama H."/>
            <person name="Aoki T."/>
        </authorList>
    </citation>
    <scope>NUCLEOTIDE SEQUENCE [LARGE SCALE GENOMIC DNA]</scope>
    <source>
        <strain evidence="24">91-197</strain>
    </source>
</reference>
<feature type="domain" description="HAMP" evidence="20">
    <location>
        <begin position="360"/>
        <end position="412"/>
    </location>
</feature>
<dbReference type="InterPro" id="IPR005467">
    <property type="entry name" value="His_kinase_dom"/>
</dbReference>
<dbReference type="PROSITE" id="PS50894">
    <property type="entry name" value="HPT"/>
    <property type="match status" value="1"/>
</dbReference>
<dbReference type="SMART" id="SM00388">
    <property type="entry name" value="HisKA"/>
    <property type="match status" value="1"/>
</dbReference>
<dbReference type="EMBL" id="AP018045">
    <property type="protein sequence ID" value="BAX53528.1"/>
    <property type="molecule type" value="Genomic_DNA"/>
</dbReference>
<dbReference type="CDD" id="cd06225">
    <property type="entry name" value="HAMP"/>
    <property type="match status" value="1"/>
</dbReference>
<dbReference type="PRINTS" id="PR00344">
    <property type="entry name" value="BCTRLSENSOR"/>
</dbReference>
<keyword evidence="6 23" id="KW-0808">Transferase</keyword>
<dbReference type="Proteomes" id="UP000218676">
    <property type="component" value="Chromosome 1"/>
</dbReference>
<evidence type="ECO:0000259" key="18">
    <source>
        <dbReference type="PROSITE" id="PS50109"/>
    </source>
</evidence>
<dbReference type="InterPro" id="IPR038188">
    <property type="entry name" value="TorS_sensor_sf"/>
</dbReference>
<dbReference type="Gene3D" id="3.40.50.2300">
    <property type="match status" value="1"/>
</dbReference>
<dbReference type="PROSITE" id="PS50109">
    <property type="entry name" value="HIS_KIN"/>
    <property type="match status" value="1"/>
</dbReference>
<dbReference type="InterPro" id="IPR003661">
    <property type="entry name" value="HisK_dim/P_dom"/>
</dbReference>
<dbReference type="SUPFAM" id="SSF55874">
    <property type="entry name" value="ATPase domain of HSP90 chaperone/DNA topoisomerase II/histidine kinase"/>
    <property type="match status" value="1"/>
</dbReference>
<keyword evidence="5 15" id="KW-0597">Phosphoprotein</keyword>
<evidence type="ECO:0000256" key="6">
    <source>
        <dbReference type="ARBA" id="ARBA00022679"/>
    </source>
</evidence>
<dbReference type="RefSeq" id="WP_086957025.1">
    <property type="nucleotide sequence ID" value="NZ_AP018045.1"/>
</dbReference>
<dbReference type="SUPFAM" id="SSF47226">
    <property type="entry name" value="Histidine-containing phosphotransfer domain, HPT domain"/>
    <property type="match status" value="1"/>
</dbReference>
<name>A0A1V1V440_PHODP</name>
<dbReference type="SMART" id="SM00448">
    <property type="entry name" value="REC"/>
    <property type="match status" value="1"/>
</dbReference>
<dbReference type="AlphaFoldDB" id="A0A1V1V440"/>
<accession>A0A1V1V440</accession>
<evidence type="ECO:0000256" key="16">
    <source>
        <dbReference type="SAM" id="Coils"/>
    </source>
</evidence>
<dbReference type="CDD" id="cd00088">
    <property type="entry name" value="HPT"/>
    <property type="match status" value="1"/>
</dbReference>
<dbReference type="EMBL" id="CP061854">
    <property type="protein sequence ID" value="QOD57400.1"/>
    <property type="molecule type" value="Genomic_DNA"/>
</dbReference>
<keyword evidence="11 17" id="KW-1133">Transmembrane helix</keyword>
<dbReference type="InterPro" id="IPR001789">
    <property type="entry name" value="Sig_transdc_resp-reg_receiver"/>
</dbReference>
<dbReference type="Gene3D" id="3.30.565.10">
    <property type="entry name" value="Histidine kinase-like ATPase, C-terminal domain"/>
    <property type="match status" value="1"/>
</dbReference>
<dbReference type="Proteomes" id="UP000516656">
    <property type="component" value="Chromosome 1"/>
</dbReference>
<keyword evidence="13 17" id="KW-0472">Membrane</keyword>
<keyword evidence="8" id="KW-0547">Nucleotide-binding</keyword>
<dbReference type="Pfam" id="PF00672">
    <property type="entry name" value="HAMP"/>
    <property type="match status" value="1"/>
</dbReference>
<evidence type="ECO:0000256" key="3">
    <source>
        <dbReference type="ARBA" id="ARBA00012438"/>
    </source>
</evidence>
<dbReference type="InterPro" id="IPR003594">
    <property type="entry name" value="HATPase_dom"/>
</dbReference>
<evidence type="ECO:0000256" key="8">
    <source>
        <dbReference type="ARBA" id="ARBA00022741"/>
    </source>
</evidence>
<dbReference type="Pfam" id="PF01627">
    <property type="entry name" value="Hpt"/>
    <property type="match status" value="1"/>
</dbReference>
<dbReference type="Pfam" id="PF00512">
    <property type="entry name" value="HisKA"/>
    <property type="match status" value="1"/>
</dbReference>
<dbReference type="Gene3D" id="1.20.120.160">
    <property type="entry name" value="HPT domain"/>
    <property type="match status" value="1"/>
</dbReference>
<evidence type="ECO:0000256" key="12">
    <source>
        <dbReference type="ARBA" id="ARBA00023012"/>
    </source>
</evidence>
<evidence type="ECO:0000256" key="17">
    <source>
        <dbReference type="SAM" id="Phobius"/>
    </source>
</evidence>
<dbReference type="Gene3D" id="1.10.287.130">
    <property type="match status" value="1"/>
</dbReference>
<evidence type="ECO:0000256" key="13">
    <source>
        <dbReference type="ARBA" id="ARBA00023136"/>
    </source>
</evidence>
<dbReference type="SMART" id="SM00073">
    <property type="entry name" value="HPT"/>
    <property type="match status" value="1"/>
</dbReference>
<evidence type="ECO:0000259" key="21">
    <source>
        <dbReference type="PROSITE" id="PS50894"/>
    </source>
</evidence>
<dbReference type="PANTHER" id="PTHR45339">
    <property type="entry name" value="HYBRID SIGNAL TRANSDUCTION HISTIDINE KINASE J"/>
    <property type="match status" value="1"/>
</dbReference>
<evidence type="ECO:0000256" key="11">
    <source>
        <dbReference type="ARBA" id="ARBA00022989"/>
    </source>
</evidence>
<evidence type="ECO:0000313" key="25">
    <source>
        <dbReference type="Proteomes" id="UP000516656"/>
    </source>
</evidence>
<proteinExistence type="predicted"/>
<evidence type="ECO:0000313" key="23">
    <source>
        <dbReference type="EMBL" id="QOD57400.1"/>
    </source>
</evidence>
<dbReference type="InterPro" id="IPR008207">
    <property type="entry name" value="Sig_transdc_His_kin_Hpt_dom"/>
</dbReference>
<keyword evidence="16" id="KW-0175">Coiled coil</keyword>
<gene>
    <name evidence="23" type="primary">torS</name>
    <name evidence="23" type="ORF">IC627_05440</name>
    <name evidence="22" type="ORF">PDPUS_1_02154</name>
</gene>